<protein>
    <submittedName>
        <fullName evidence="5">DUF6597 domain-containing transcriptional factor</fullName>
    </submittedName>
</protein>
<evidence type="ECO:0000256" key="2">
    <source>
        <dbReference type="ARBA" id="ARBA00023125"/>
    </source>
</evidence>
<dbReference type="InterPro" id="IPR046532">
    <property type="entry name" value="DUF6597"/>
</dbReference>
<keyword evidence="2" id="KW-0238">DNA-binding</keyword>
<keyword evidence="6" id="KW-1185">Reference proteome</keyword>
<dbReference type="SMART" id="SM00342">
    <property type="entry name" value="HTH_ARAC"/>
    <property type="match status" value="1"/>
</dbReference>
<proteinExistence type="predicted"/>
<dbReference type="PROSITE" id="PS01124">
    <property type="entry name" value="HTH_ARAC_FAMILY_2"/>
    <property type="match status" value="1"/>
</dbReference>
<evidence type="ECO:0000313" key="6">
    <source>
        <dbReference type="Proteomes" id="UP001635816"/>
    </source>
</evidence>
<dbReference type="Pfam" id="PF20240">
    <property type="entry name" value="DUF6597"/>
    <property type="match status" value="1"/>
</dbReference>
<keyword evidence="3" id="KW-0804">Transcription</keyword>
<dbReference type="PANTHER" id="PTHR46796:SF15">
    <property type="entry name" value="BLL1074 PROTEIN"/>
    <property type="match status" value="1"/>
</dbReference>
<gene>
    <name evidence="5" type="ORF">ACK4CT_05290</name>
</gene>
<dbReference type="Pfam" id="PF12833">
    <property type="entry name" value="HTH_18"/>
    <property type="match status" value="1"/>
</dbReference>
<dbReference type="PANTHER" id="PTHR46796">
    <property type="entry name" value="HTH-TYPE TRANSCRIPTIONAL ACTIVATOR RHAS-RELATED"/>
    <property type="match status" value="1"/>
</dbReference>
<reference evidence="5 6" key="1">
    <citation type="submission" date="2024-12" db="EMBL/GenBank/DDBJ databases">
        <title>The coexistence of Mycolicibacterium septicum and Mycolicibacterium nivoides in clinical samples.</title>
        <authorList>
            <person name="Wang C."/>
            <person name="Feng Y."/>
            <person name="Zong Z."/>
        </authorList>
    </citation>
    <scope>NUCLEOTIDE SEQUENCE [LARGE SCALE GENOMIC DNA]</scope>
    <source>
        <strain evidence="5 6">120309</strain>
    </source>
</reference>
<dbReference type="Proteomes" id="UP001635816">
    <property type="component" value="Unassembled WGS sequence"/>
</dbReference>
<dbReference type="EMBL" id="JBKBDD010000001">
    <property type="protein sequence ID" value="MFN6542591.1"/>
    <property type="molecule type" value="Genomic_DNA"/>
</dbReference>
<accession>A0ABW9L7M5</accession>
<dbReference type="InterPro" id="IPR050204">
    <property type="entry name" value="AraC_XylS_family_regulators"/>
</dbReference>
<feature type="domain" description="HTH araC/xylS-type" evidence="4">
    <location>
        <begin position="155"/>
        <end position="257"/>
    </location>
</feature>
<dbReference type="RefSeq" id="WP_090425793.1">
    <property type="nucleotide sequence ID" value="NZ_CP034072.1"/>
</dbReference>
<sequence length="271" mass="29928">MRYIRQPPSVALRNSVDHLWCIADGPTYSAERILPTGTTELVINLSADAVTITNHQGSQRFSGTVVSGPYARPFDIDASEHTAMVGVHFKPGGVRAVLGVSPDELLGAHINLDAVWNGAVADLRSEVCAAKSITQRLAIVERALLARLHDDRELTREVAFAVNTLSLGRQPPIEKLAREVGFSHRRLIQLFTTQVGMPPKRFARLQRFRHAHDAVSGALSAPHWSIFATEHGYADQSHMIREFQEFSGMTPAEQLRRSGYVAKDDHIALEP</sequence>
<dbReference type="Gene3D" id="1.10.10.60">
    <property type="entry name" value="Homeodomain-like"/>
    <property type="match status" value="1"/>
</dbReference>
<name>A0ABW9L7M5_9MYCO</name>
<comment type="caution">
    <text evidence="5">The sequence shown here is derived from an EMBL/GenBank/DDBJ whole genome shotgun (WGS) entry which is preliminary data.</text>
</comment>
<evidence type="ECO:0000256" key="3">
    <source>
        <dbReference type="ARBA" id="ARBA00023163"/>
    </source>
</evidence>
<evidence type="ECO:0000259" key="4">
    <source>
        <dbReference type="PROSITE" id="PS01124"/>
    </source>
</evidence>
<organism evidence="5 6">
    <name type="scientific">Mycolicibacterium nivoides</name>
    <dbReference type="NCBI Taxonomy" id="2487344"/>
    <lineage>
        <taxon>Bacteria</taxon>
        <taxon>Bacillati</taxon>
        <taxon>Actinomycetota</taxon>
        <taxon>Actinomycetes</taxon>
        <taxon>Mycobacteriales</taxon>
        <taxon>Mycobacteriaceae</taxon>
        <taxon>Mycolicibacterium</taxon>
    </lineage>
</organism>
<keyword evidence="1" id="KW-0805">Transcription regulation</keyword>
<dbReference type="InterPro" id="IPR018060">
    <property type="entry name" value="HTH_AraC"/>
</dbReference>
<evidence type="ECO:0000313" key="5">
    <source>
        <dbReference type="EMBL" id="MFN6542591.1"/>
    </source>
</evidence>
<dbReference type="GeneID" id="300555058"/>
<evidence type="ECO:0000256" key="1">
    <source>
        <dbReference type="ARBA" id="ARBA00023015"/>
    </source>
</evidence>